<dbReference type="AlphaFoldDB" id="A1WYR7"/>
<dbReference type="Proteomes" id="UP000000647">
    <property type="component" value="Chromosome"/>
</dbReference>
<dbReference type="InterPro" id="IPR027381">
    <property type="entry name" value="LytR/CpsA/Psr_C"/>
</dbReference>
<dbReference type="KEGG" id="hha:Hhal_2065"/>
<evidence type="ECO:0000259" key="2">
    <source>
        <dbReference type="Pfam" id="PF13399"/>
    </source>
</evidence>
<dbReference type="OrthoDB" id="9826023at2"/>
<sequence>MLGLSVSMEGWEREPRRVGWQAGLVGVLLALPVATAALEYRSGGVLEDGATEHRFGVERFSWAEPPGNDAESRDDVLRLSPSARFGLAAGYDLRVGLPVQQEDDRRDLHGVELELGLPLREGDAGPDVTLAVHGRLLPADPPLGSGSDGLGVAVHLSDRLGERGIRLDGYLGLERGDAALRDGPGYEAVNRLHYANRIEYPLGAGWGVGADVRTVIGLSGEEVQNQFAFVIRPGLSYRPTANTTLRAAAGRELADRGVEPESTVQLSLTHRPQAPAPRRELQARLAELEDRHERMTQEQTGIAQRQARQAGRLSEHGEVIDLVKRRAGTLEVEVVNRSGERQHASEAVARLERLGHHVVRRMERPEASMRDASVVQYREAYEEAAVELGEALPGVQEVYRADPPIGPGADVRLIVGADFGSDGE</sequence>
<proteinExistence type="predicted"/>
<reference evidence="3 4" key="2">
    <citation type="journal article" date="2013" name="Stand. Genomic Sci.">
        <title>Complete genome sequence of Halorhodospira halophila SL1.</title>
        <authorList>
            <person name="Challacombe J.F."/>
            <person name="Majid S."/>
            <person name="Deole R."/>
            <person name="Brettin T.S."/>
            <person name="Bruce D."/>
            <person name="Delano S.F."/>
            <person name="Detter J.C."/>
            <person name="Gleasner C.D."/>
            <person name="Han C.S."/>
            <person name="Misra M."/>
            <person name="Reitenga K.G."/>
            <person name="Mikhailova N."/>
            <person name="Woyke T."/>
            <person name="Pitluck S."/>
            <person name="Nolan M."/>
            <person name="Land M.L."/>
            <person name="Saunders E."/>
            <person name="Tapia R."/>
            <person name="Lapidus A."/>
            <person name="Ivanova N."/>
            <person name="Hoff W.D."/>
        </authorList>
    </citation>
    <scope>NUCLEOTIDE SEQUENCE [LARGE SCALE GENOMIC DNA]</scope>
    <source>
        <strain evidence="4">DSM 244 / SL1</strain>
    </source>
</reference>
<evidence type="ECO:0000313" key="3">
    <source>
        <dbReference type="EMBL" id="ABM62829.1"/>
    </source>
</evidence>
<feature type="domain" description="LytR/CpsA/Psr regulator C-terminal" evidence="2">
    <location>
        <begin position="330"/>
        <end position="419"/>
    </location>
</feature>
<feature type="region of interest" description="Disordered" evidence="1">
    <location>
        <begin position="256"/>
        <end position="279"/>
    </location>
</feature>
<keyword evidence="4" id="KW-1185">Reference proteome</keyword>
<name>A1WYR7_HALHL</name>
<gene>
    <name evidence="3" type="ordered locus">Hhal_2065</name>
</gene>
<organism evidence="3 4">
    <name type="scientific">Halorhodospira halophila (strain DSM 244 / SL1)</name>
    <name type="common">Ectothiorhodospira halophila (strain DSM 244 / SL1)</name>
    <dbReference type="NCBI Taxonomy" id="349124"/>
    <lineage>
        <taxon>Bacteria</taxon>
        <taxon>Pseudomonadati</taxon>
        <taxon>Pseudomonadota</taxon>
        <taxon>Gammaproteobacteria</taxon>
        <taxon>Chromatiales</taxon>
        <taxon>Ectothiorhodospiraceae</taxon>
        <taxon>Halorhodospira</taxon>
    </lineage>
</organism>
<dbReference type="Pfam" id="PF13399">
    <property type="entry name" value="LytR_C"/>
    <property type="match status" value="1"/>
</dbReference>
<dbReference type="Gene3D" id="3.30.70.2390">
    <property type="match status" value="1"/>
</dbReference>
<dbReference type="RefSeq" id="WP_011814851.1">
    <property type="nucleotide sequence ID" value="NC_008789.1"/>
</dbReference>
<protein>
    <recommendedName>
        <fullName evidence="2">LytR/CpsA/Psr regulator C-terminal domain-containing protein</fullName>
    </recommendedName>
</protein>
<dbReference type="eggNOG" id="COG3206">
    <property type="taxonomic scope" value="Bacteria"/>
</dbReference>
<evidence type="ECO:0000313" key="4">
    <source>
        <dbReference type="Proteomes" id="UP000000647"/>
    </source>
</evidence>
<accession>A1WYR7</accession>
<dbReference type="HOGENOM" id="CLU_646847_0_0_6"/>
<evidence type="ECO:0000256" key="1">
    <source>
        <dbReference type="SAM" id="MobiDB-lite"/>
    </source>
</evidence>
<reference evidence="4" key="1">
    <citation type="submission" date="2006-12" db="EMBL/GenBank/DDBJ databases">
        <title>Complete sequence of Halorhodospira halophila SL1.</title>
        <authorList>
            <consortium name="US DOE Joint Genome Institute"/>
            <person name="Copeland A."/>
            <person name="Lucas S."/>
            <person name="Lapidus A."/>
            <person name="Barry K."/>
            <person name="Detter J.C."/>
            <person name="Glavina del Rio T."/>
            <person name="Hammon N."/>
            <person name="Israni S."/>
            <person name="Dalin E."/>
            <person name="Tice H."/>
            <person name="Pitluck S."/>
            <person name="Saunders E."/>
            <person name="Brettin T."/>
            <person name="Bruce D."/>
            <person name="Han C."/>
            <person name="Tapia R."/>
            <person name="Schmutz J."/>
            <person name="Larimer F."/>
            <person name="Land M."/>
            <person name="Hauser L."/>
            <person name="Kyrpides N."/>
            <person name="Mikhailova N."/>
            <person name="Hoff W."/>
            <person name="Richardson P."/>
        </authorList>
    </citation>
    <scope>NUCLEOTIDE SEQUENCE [LARGE SCALE GENOMIC DNA]</scope>
    <source>
        <strain evidence="4">DSM 244 / SL1</strain>
    </source>
</reference>
<dbReference type="STRING" id="349124.Hhal_2065"/>
<dbReference type="EMBL" id="CP000544">
    <property type="protein sequence ID" value="ABM62829.1"/>
    <property type="molecule type" value="Genomic_DNA"/>
</dbReference>